<dbReference type="CDD" id="cd00207">
    <property type="entry name" value="fer2"/>
    <property type="match status" value="1"/>
</dbReference>
<dbReference type="PROSITE" id="PS51085">
    <property type="entry name" value="2FE2S_FER_2"/>
    <property type="match status" value="1"/>
</dbReference>
<comment type="caution">
    <text evidence="15">The sequence shown here is derived from an EMBL/GenBank/DDBJ whole genome shotgun (WGS) entry which is preliminary data.</text>
</comment>
<dbReference type="PROSITE" id="PS51839">
    <property type="entry name" value="4FE4S_HC3"/>
    <property type="match status" value="1"/>
</dbReference>
<keyword evidence="6" id="KW-0479">Metal-binding</keyword>
<keyword evidence="5" id="KW-0001">2Fe-2S</keyword>
<proteinExistence type="inferred from homology"/>
<keyword evidence="4" id="KW-0004">4Fe-4S</keyword>
<dbReference type="GO" id="GO:0051537">
    <property type="term" value="F:2 iron, 2 sulfur cluster binding"/>
    <property type="evidence" value="ECO:0007669"/>
    <property type="project" value="UniProtKB-KW"/>
</dbReference>
<comment type="cofactor">
    <cofactor evidence="12">
        <name>[2Fe-2S] cluster</name>
        <dbReference type="ChEBI" id="CHEBI:190135"/>
    </cofactor>
</comment>
<keyword evidence="9" id="KW-0411">Iron-sulfur</keyword>
<dbReference type="EMBL" id="QUAH01000001">
    <property type="protein sequence ID" value="RFT16968.1"/>
    <property type="molecule type" value="Genomic_DNA"/>
</dbReference>
<keyword evidence="10" id="KW-0520">NAD</keyword>
<evidence type="ECO:0000313" key="16">
    <source>
        <dbReference type="Proteomes" id="UP000257323"/>
    </source>
</evidence>
<dbReference type="FunFam" id="3.10.20.740:FF:000004">
    <property type="entry name" value="NADH-quinone oxidoreductase"/>
    <property type="match status" value="1"/>
</dbReference>
<dbReference type="PIRSF" id="PIRSF000309">
    <property type="entry name" value="NAD_red_hyd_HoxU"/>
    <property type="match status" value="1"/>
</dbReference>
<dbReference type="SMART" id="SM00929">
    <property type="entry name" value="NADH-G_4Fe-4S_3"/>
    <property type="match status" value="1"/>
</dbReference>
<reference evidence="15 16" key="1">
    <citation type="submission" date="2018-08" db="EMBL/GenBank/DDBJ databases">
        <title>Genome analysis of the thermophilic bacterium of the candidate phylum Aminicenantes from deep subsurface aquifer revealed its physiology and ecological role.</title>
        <authorList>
            <person name="Kadnikov V.V."/>
            <person name="Mardanov A.V."/>
            <person name="Beletsky A.V."/>
            <person name="Karnachuk O.V."/>
            <person name="Ravin N.V."/>
        </authorList>
    </citation>
    <scope>NUCLEOTIDE SEQUENCE [LARGE SCALE GENOMIC DNA]</scope>
    <source>
        <strain evidence="15">BY38</strain>
    </source>
</reference>
<comment type="cofactor">
    <cofactor evidence="1">
        <name>[4Fe-4S] cluster</name>
        <dbReference type="ChEBI" id="CHEBI:49883"/>
    </cofactor>
</comment>
<evidence type="ECO:0000256" key="4">
    <source>
        <dbReference type="ARBA" id="ARBA00022485"/>
    </source>
</evidence>
<dbReference type="InterPro" id="IPR016214">
    <property type="entry name" value="NAD-red_Hydgase_HoxS_gsu"/>
</dbReference>
<evidence type="ECO:0000256" key="10">
    <source>
        <dbReference type="ARBA" id="ARBA00023027"/>
    </source>
</evidence>
<dbReference type="GO" id="GO:0003677">
    <property type="term" value="F:DNA binding"/>
    <property type="evidence" value="ECO:0007669"/>
    <property type="project" value="UniProtKB-KW"/>
</dbReference>
<feature type="domain" description="4Fe-4S His(Cys)3-ligated-type" evidence="14">
    <location>
        <begin position="79"/>
        <end position="118"/>
    </location>
</feature>
<evidence type="ECO:0000256" key="3">
    <source>
        <dbReference type="ARBA" id="ARBA00005404"/>
    </source>
</evidence>
<evidence type="ECO:0000256" key="2">
    <source>
        <dbReference type="ARBA" id="ARBA00004370"/>
    </source>
</evidence>
<evidence type="ECO:0000256" key="6">
    <source>
        <dbReference type="ARBA" id="ARBA00022723"/>
    </source>
</evidence>
<dbReference type="GO" id="GO:0016491">
    <property type="term" value="F:oxidoreductase activity"/>
    <property type="evidence" value="ECO:0007669"/>
    <property type="project" value="InterPro"/>
</dbReference>
<evidence type="ECO:0000256" key="11">
    <source>
        <dbReference type="ARBA" id="ARBA00023136"/>
    </source>
</evidence>
<evidence type="ECO:0000313" key="15">
    <source>
        <dbReference type="EMBL" id="RFT16968.1"/>
    </source>
</evidence>
<keyword evidence="7" id="KW-1278">Translocase</keyword>
<name>A0A3E2BQH1_9BACT</name>
<evidence type="ECO:0000256" key="5">
    <source>
        <dbReference type="ARBA" id="ARBA00022714"/>
    </source>
</evidence>
<evidence type="ECO:0000256" key="12">
    <source>
        <dbReference type="ARBA" id="ARBA00034078"/>
    </source>
</evidence>
<sequence length="232" mass="26296">MPDKIKFTVDGKECQAEAGMTIYEAAKANGIYIPVLCHYEGLKPVGSCRICSVRVNGRWMAACTQPVTPGMVIENASPDVEEYRKAIIEMLFVEGNHFCPACEKSGNCELQALAYRYQILVPQFPYLFPKKDIEAFPKFLLEHNRCVQCQRCIRAIQAPDGKKVFAMKHRSGRVRINVDRKLAARLSDEEAQKAMDICPVGAILRKEVGFRIPIGRRKYDRRPIGSEIEEKK</sequence>
<gene>
    <name evidence="15" type="ORF">OP8BY_0910</name>
</gene>
<dbReference type="Gene3D" id="3.30.70.20">
    <property type="match status" value="1"/>
</dbReference>
<dbReference type="GO" id="GO:0042773">
    <property type="term" value="P:ATP synthesis coupled electron transport"/>
    <property type="evidence" value="ECO:0007669"/>
    <property type="project" value="InterPro"/>
</dbReference>
<comment type="similarity">
    <text evidence="3">Belongs to the complex I 75 kDa subunit family.</text>
</comment>
<dbReference type="Pfam" id="PF10588">
    <property type="entry name" value="NADH-G_4Fe-4S_3"/>
    <property type="match status" value="1"/>
</dbReference>
<comment type="subcellular location">
    <subcellularLocation>
        <location evidence="2">Membrane</location>
    </subcellularLocation>
</comment>
<evidence type="ECO:0000256" key="8">
    <source>
        <dbReference type="ARBA" id="ARBA00023004"/>
    </source>
</evidence>
<keyword evidence="11" id="KW-0472">Membrane</keyword>
<protein>
    <submittedName>
        <fullName evidence="15">Group 3d [NiFe] NAD-reducing hydrogenase subunit HoxU</fullName>
    </submittedName>
</protein>
<dbReference type="GO" id="GO:0051539">
    <property type="term" value="F:4 iron, 4 sulfur cluster binding"/>
    <property type="evidence" value="ECO:0007669"/>
    <property type="project" value="UniProtKB-KW"/>
</dbReference>
<dbReference type="SUPFAM" id="SSF54292">
    <property type="entry name" value="2Fe-2S ferredoxin-like"/>
    <property type="match status" value="1"/>
</dbReference>
<dbReference type="GO" id="GO:0008137">
    <property type="term" value="F:NADH dehydrogenase (ubiquinone) activity"/>
    <property type="evidence" value="ECO:0007669"/>
    <property type="project" value="InterPro"/>
</dbReference>
<dbReference type="Pfam" id="PF22117">
    <property type="entry name" value="Fer4_Nqo3"/>
    <property type="match status" value="1"/>
</dbReference>
<dbReference type="AlphaFoldDB" id="A0A3E2BQH1"/>
<evidence type="ECO:0000259" key="14">
    <source>
        <dbReference type="PROSITE" id="PS51839"/>
    </source>
</evidence>
<organism evidence="15 16">
    <name type="scientific">Candidatus Saccharicenans subterraneus</name>
    <dbReference type="NCBI Taxonomy" id="2508984"/>
    <lineage>
        <taxon>Bacteria</taxon>
        <taxon>Candidatus Aminicenantota</taxon>
        <taxon>Candidatus Aminicenantia</taxon>
        <taxon>Candidatus Aminicenantales</taxon>
        <taxon>Candidatus Saccharicenantaceae</taxon>
        <taxon>Candidatus Saccharicenans</taxon>
    </lineage>
</organism>
<evidence type="ECO:0000256" key="7">
    <source>
        <dbReference type="ARBA" id="ARBA00022967"/>
    </source>
</evidence>
<dbReference type="Proteomes" id="UP000257323">
    <property type="component" value="Unassembled WGS sequence"/>
</dbReference>
<keyword evidence="8" id="KW-0408">Iron</keyword>
<dbReference type="GO" id="GO:0016020">
    <property type="term" value="C:membrane"/>
    <property type="evidence" value="ECO:0007669"/>
    <property type="project" value="UniProtKB-SubCell"/>
</dbReference>
<dbReference type="Pfam" id="PF13510">
    <property type="entry name" value="Fer2_4"/>
    <property type="match status" value="1"/>
</dbReference>
<evidence type="ECO:0000256" key="1">
    <source>
        <dbReference type="ARBA" id="ARBA00001966"/>
    </source>
</evidence>
<dbReference type="InterPro" id="IPR036010">
    <property type="entry name" value="2Fe-2S_ferredoxin-like_sf"/>
</dbReference>
<dbReference type="InterPro" id="IPR000283">
    <property type="entry name" value="NADH_UbQ_OxRdtase_75kDa_su_CS"/>
</dbReference>
<dbReference type="PROSITE" id="PS00642">
    <property type="entry name" value="COMPLEX1_75K_2"/>
    <property type="match status" value="1"/>
</dbReference>
<dbReference type="GO" id="GO:0046872">
    <property type="term" value="F:metal ion binding"/>
    <property type="evidence" value="ECO:0007669"/>
    <property type="project" value="UniProtKB-KW"/>
</dbReference>
<keyword evidence="15" id="KW-0371">Homeobox</keyword>
<dbReference type="InterPro" id="IPR019574">
    <property type="entry name" value="NADH_UbQ_OxRdtase_Gsu_4Fe4S-bd"/>
</dbReference>
<feature type="domain" description="2Fe-2S ferredoxin-type" evidence="13">
    <location>
        <begin position="3"/>
        <end position="79"/>
    </location>
</feature>
<dbReference type="InterPro" id="IPR001041">
    <property type="entry name" value="2Fe-2S_ferredoxin-type"/>
</dbReference>
<evidence type="ECO:0000259" key="13">
    <source>
        <dbReference type="PROSITE" id="PS51085"/>
    </source>
</evidence>
<dbReference type="InterPro" id="IPR054351">
    <property type="entry name" value="NADH_UbQ_OxRdtase_ferredoxin"/>
</dbReference>
<evidence type="ECO:0000256" key="9">
    <source>
        <dbReference type="ARBA" id="ARBA00023014"/>
    </source>
</evidence>
<accession>A0A3E2BQH1</accession>
<dbReference type="Gene3D" id="3.10.20.740">
    <property type="match status" value="1"/>
</dbReference>